<proteinExistence type="predicted"/>
<dbReference type="AlphaFoldDB" id="A0A1A9NBW6"/>
<dbReference type="InterPro" id="IPR027802">
    <property type="entry name" value="Multi-ubiquitin_dom"/>
</dbReference>
<evidence type="ECO:0000313" key="5">
    <source>
        <dbReference type="Proteomes" id="UP000078116"/>
    </source>
</evidence>
<accession>A0A1A9NBW6</accession>
<organism evidence="3 5">
    <name type="scientific">Paraburkholderia ginsengiterrae</name>
    <dbReference type="NCBI Taxonomy" id="1462993"/>
    <lineage>
        <taxon>Bacteria</taxon>
        <taxon>Pseudomonadati</taxon>
        <taxon>Pseudomonadota</taxon>
        <taxon>Betaproteobacteria</taxon>
        <taxon>Burkholderiales</taxon>
        <taxon>Burkholderiaceae</taxon>
        <taxon>Paraburkholderia</taxon>
    </lineage>
</organism>
<evidence type="ECO:0000259" key="1">
    <source>
        <dbReference type="Pfam" id="PF14452"/>
    </source>
</evidence>
<comment type="caution">
    <text evidence="3">The sequence shown here is derived from an EMBL/GenBank/DDBJ whole genome shotgun (WGS) entry which is preliminary data.</text>
</comment>
<evidence type="ECO:0000313" key="2">
    <source>
        <dbReference type="EMBL" id="OAJ60553.1"/>
    </source>
</evidence>
<keyword evidence="4" id="KW-1185">Reference proteome</keyword>
<gene>
    <name evidence="2" type="ORF">A6V36_01805</name>
    <name evidence="3" type="ORF">A6V37_01000</name>
</gene>
<name>A0A1A9NBW6_9BURK</name>
<feature type="domain" description="Multi-ubiquitin" evidence="1">
    <location>
        <begin position="21"/>
        <end position="93"/>
    </location>
</feature>
<dbReference type="EMBL" id="LXJZ01000101">
    <property type="protein sequence ID" value="OAJ60553.1"/>
    <property type="molecule type" value="Genomic_DNA"/>
</dbReference>
<evidence type="ECO:0000313" key="3">
    <source>
        <dbReference type="EMBL" id="OAJ64106.1"/>
    </source>
</evidence>
<reference evidence="4 5" key="1">
    <citation type="submission" date="2016-04" db="EMBL/GenBank/DDBJ databases">
        <title>Reclassification of Paraburkholderia panaciterrae (Farh et al. 2015) Dobritsa &amp; Samadpour 2016 as a later homotypic synonym of Paraburkholderia ginsengiterrae (Farh et al. 2015) Dobritsa &amp; Samadpour 2016.</title>
        <authorList>
            <person name="Dobritsa A.P."/>
            <person name="Kutumbaka K."/>
            <person name="Samadpour M."/>
        </authorList>
    </citation>
    <scope>NUCLEOTIDE SEQUENCE [LARGE SCALE GENOMIC DNA]</scope>
    <source>
        <strain evidence="3 5">DCY85</strain>
        <strain evidence="2 4">DCY85-1</strain>
    </source>
</reference>
<dbReference type="Proteomes" id="UP000077961">
    <property type="component" value="Unassembled WGS sequence"/>
</dbReference>
<evidence type="ECO:0000313" key="4">
    <source>
        <dbReference type="Proteomes" id="UP000077961"/>
    </source>
</evidence>
<dbReference type="EMBL" id="LXKA01000110">
    <property type="protein sequence ID" value="OAJ64106.1"/>
    <property type="molecule type" value="Genomic_DNA"/>
</dbReference>
<sequence>METQQNFDGADERSISGHEHFEIVVNGREAEVNDRHVTFEQLVTIAYPGEPPMPNIKYSITYRGVVSKPHSGELAAGGSVEVKHGSIFNVGRTVQS</sequence>
<dbReference type="Pfam" id="PF14452">
    <property type="entry name" value="Multi_ubiq"/>
    <property type="match status" value="1"/>
</dbReference>
<protein>
    <recommendedName>
        <fullName evidence="1">Multi-ubiquitin domain-containing protein</fullName>
    </recommendedName>
</protein>
<dbReference type="RefSeq" id="WP_064266938.1">
    <property type="nucleotide sequence ID" value="NZ_LXJZ01000101.1"/>
</dbReference>
<dbReference type="Proteomes" id="UP000078116">
    <property type="component" value="Unassembled WGS sequence"/>
</dbReference>
<dbReference type="STRING" id="1462993.A6V36_01805"/>